<keyword evidence="2" id="KW-1185">Reference proteome</keyword>
<protein>
    <submittedName>
        <fullName evidence="1">Uncharacterized protein</fullName>
    </submittedName>
</protein>
<dbReference type="AlphaFoldDB" id="A0A1M5LRN6"/>
<feature type="non-terminal residue" evidence="1">
    <location>
        <position position="38"/>
    </location>
</feature>
<organism evidence="1 2">
    <name type="scientific">Ornithinibacillus halophilus</name>
    <dbReference type="NCBI Taxonomy" id="930117"/>
    <lineage>
        <taxon>Bacteria</taxon>
        <taxon>Bacillati</taxon>
        <taxon>Bacillota</taxon>
        <taxon>Bacilli</taxon>
        <taxon>Bacillales</taxon>
        <taxon>Bacillaceae</taxon>
        <taxon>Ornithinibacillus</taxon>
    </lineage>
</organism>
<accession>A0A1M5LRN6</accession>
<proteinExistence type="predicted"/>
<dbReference type="EMBL" id="FQVW01000050">
    <property type="protein sequence ID" value="SHG67812.1"/>
    <property type="molecule type" value="Genomic_DNA"/>
</dbReference>
<name>A0A1M5LRN6_9BACI</name>
<gene>
    <name evidence="1" type="ORF">SAMN05216225_10501</name>
</gene>
<reference evidence="1 2" key="1">
    <citation type="submission" date="2016-11" db="EMBL/GenBank/DDBJ databases">
        <authorList>
            <person name="Jaros S."/>
            <person name="Januszkiewicz K."/>
            <person name="Wedrychowicz H."/>
        </authorList>
    </citation>
    <scope>NUCLEOTIDE SEQUENCE [LARGE SCALE GENOMIC DNA]</scope>
    <source>
        <strain evidence="1 2">IBRC-M 10683</strain>
    </source>
</reference>
<evidence type="ECO:0000313" key="1">
    <source>
        <dbReference type="EMBL" id="SHG67812.1"/>
    </source>
</evidence>
<dbReference type="Proteomes" id="UP000183988">
    <property type="component" value="Unassembled WGS sequence"/>
</dbReference>
<sequence length="38" mass="4420">MIDRMEWSRSVGTGFARPEVEFAPRVRELARPEVEFAP</sequence>
<evidence type="ECO:0000313" key="2">
    <source>
        <dbReference type="Proteomes" id="UP000183988"/>
    </source>
</evidence>
<dbReference type="STRING" id="930117.SAMN05216225_10501"/>